<dbReference type="GO" id="GO:0005576">
    <property type="term" value="C:extracellular region"/>
    <property type="evidence" value="ECO:0007669"/>
    <property type="project" value="UniProtKB-SubCell"/>
</dbReference>
<dbReference type="GeneID" id="102194009"/>
<dbReference type="Pfam" id="PF00386">
    <property type="entry name" value="C1q"/>
    <property type="match status" value="1"/>
</dbReference>
<name>A0A9Y6JI59_9CICH</name>
<gene>
    <name evidence="8" type="primary">LOC102194009</name>
</gene>
<feature type="region of interest" description="Disordered" evidence="5">
    <location>
        <begin position="1"/>
        <end position="54"/>
    </location>
</feature>
<evidence type="ECO:0000259" key="6">
    <source>
        <dbReference type="PROSITE" id="PS50871"/>
    </source>
</evidence>
<dbReference type="PROSITE" id="PS51257">
    <property type="entry name" value="PROKAR_LIPOPROTEIN"/>
    <property type="match status" value="1"/>
</dbReference>
<dbReference type="Proteomes" id="UP000695023">
    <property type="component" value="Unplaced"/>
</dbReference>
<keyword evidence="4" id="KW-0175">Coiled coil</keyword>
<dbReference type="Gene3D" id="2.60.120.40">
    <property type="match status" value="1"/>
</dbReference>
<dbReference type="SUPFAM" id="SSF49842">
    <property type="entry name" value="TNF-like"/>
    <property type="match status" value="1"/>
</dbReference>
<dbReference type="AlphaFoldDB" id="A0A9Y6JI59"/>
<dbReference type="InterPro" id="IPR001073">
    <property type="entry name" value="C1q_dom"/>
</dbReference>
<evidence type="ECO:0000256" key="2">
    <source>
        <dbReference type="ARBA" id="ARBA00022525"/>
    </source>
</evidence>
<dbReference type="RefSeq" id="XP_013770304.1">
    <property type="nucleotide sequence ID" value="XM_013914850.1"/>
</dbReference>
<dbReference type="PANTHER" id="PTHR22923">
    <property type="entry name" value="CEREBELLIN-RELATED"/>
    <property type="match status" value="1"/>
</dbReference>
<evidence type="ECO:0000313" key="8">
    <source>
        <dbReference type="RefSeq" id="XP_013770304.1"/>
    </source>
</evidence>
<sequence length="233" mass="25283">MRHSEARLACKPANAGNTPGNTACSCSAAAGEEPQTRDATRRSPRAAAWSDDNATEPKPCYPDICKLLEDFGALTEKVNSVETRLQDSENQILELQHKERTKIIFSALLGGGYVGPFSTDRTLVYSRVITNLGNAYSPGTGVFTAPVAGVYYFTFFCHAGGNHPQRVNLYKNSLAIVMASDHSSKYDSADNAGNAVFLQLQQGDRVYLRMDAGSHLWGGESQTTFSGFLVTQM</sequence>
<dbReference type="PROSITE" id="PS50871">
    <property type="entry name" value="C1Q"/>
    <property type="match status" value="1"/>
</dbReference>
<evidence type="ECO:0000256" key="5">
    <source>
        <dbReference type="SAM" id="MobiDB-lite"/>
    </source>
</evidence>
<dbReference type="InterPro" id="IPR050822">
    <property type="entry name" value="Cerebellin_Synaptic_Org"/>
</dbReference>
<dbReference type="InterPro" id="IPR008983">
    <property type="entry name" value="Tumour_necrosis_fac-like_dom"/>
</dbReference>
<dbReference type="PANTHER" id="PTHR22923:SF102">
    <property type="entry name" value="CEREBELLIN 13-RELATED"/>
    <property type="match status" value="1"/>
</dbReference>
<reference evidence="8" key="1">
    <citation type="submission" date="2025-08" db="UniProtKB">
        <authorList>
            <consortium name="RefSeq"/>
        </authorList>
    </citation>
    <scope>IDENTIFICATION</scope>
</reference>
<keyword evidence="2" id="KW-0964">Secreted</keyword>
<proteinExistence type="predicted"/>
<comment type="subcellular location">
    <subcellularLocation>
        <location evidence="1">Secreted</location>
    </subcellularLocation>
</comment>
<feature type="coiled-coil region" evidence="4">
    <location>
        <begin position="71"/>
        <end position="98"/>
    </location>
</feature>
<feature type="domain" description="C1q" evidence="6">
    <location>
        <begin position="98"/>
        <end position="233"/>
    </location>
</feature>
<evidence type="ECO:0000256" key="3">
    <source>
        <dbReference type="ARBA" id="ARBA00022729"/>
    </source>
</evidence>
<dbReference type="PRINTS" id="PR00007">
    <property type="entry name" value="COMPLEMNTC1Q"/>
</dbReference>
<accession>A0A9Y6JI59</accession>
<keyword evidence="3" id="KW-0732">Signal</keyword>
<evidence type="ECO:0000256" key="1">
    <source>
        <dbReference type="ARBA" id="ARBA00004613"/>
    </source>
</evidence>
<evidence type="ECO:0000256" key="4">
    <source>
        <dbReference type="SAM" id="Coils"/>
    </source>
</evidence>
<organism evidence="7 8">
    <name type="scientific">Pundamilia nyererei</name>
    <dbReference type="NCBI Taxonomy" id="303518"/>
    <lineage>
        <taxon>Eukaryota</taxon>
        <taxon>Metazoa</taxon>
        <taxon>Chordata</taxon>
        <taxon>Craniata</taxon>
        <taxon>Vertebrata</taxon>
        <taxon>Euteleostomi</taxon>
        <taxon>Actinopterygii</taxon>
        <taxon>Neopterygii</taxon>
        <taxon>Teleostei</taxon>
        <taxon>Neoteleostei</taxon>
        <taxon>Acanthomorphata</taxon>
        <taxon>Ovalentaria</taxon>
        <taxon>Cichlomorphae</taxon>
        <taxon>Cichliformes</taxon>
        <taxon>Cichlidae</taxon>
        <taxon>African cichlids</taxon>
        <taxon>Pseudocrenilabrinae</taxon>
        <taxon>Haplochromini</taxon>
        <taxon>Pundamilia</taxon>
    </lineage>
</organism>
<dbReference type="SMART" id="SM00110">
    <property type="entry name" value="C1Q"/>
    <property type="match status" value="1"/>
</dbReference>
<evidence type="ECO:0000313" key="7">
    <source>
        <dbReference type="Proteomes" id="UP000695023"/>
    </source>
</evidence>
<keyword evidence="7" id="KW-1185">Reference proteome</keyword>
<feature type="compositionally biased region" description="Polar residues" evidence="5">
    <location>
        <begin position="15"/>
        <end position="25"/>
    </location>
</feature>
<protein>
    <submittedName>
        <fullName evidence="8">Complement C1q subcomponent subunit B-like</fullName>
    </submittedName>
</protein>